<dbReference type="Proteomes" id="UP000019753">
    <property type="component" value="Unassembled WGS sequence"/>
</dbReference>
<sequence>MDVLRAVHGRQYPVVPDVLSEITARPPRANTQTRPRSSSATPTQPRITPACPNEPLFARPWAAASFDLLPRMIAGIAVKLQQTTPTMPRTRAQTPRLFFSVPGYIGPPALPP</sequence>
<evidence type="ECO:0000313" key="3">
    <source>
        <dbReference type="Proteomes" id="UP000019753"/>
    </source>
</evidence>
<feature type="compositionally biased region" description="Polar residues" evidence="1">
    <location>
        <begin position="29"/>
        <end position="46"/>
    </location>
</feature>
<feature type="region of interest" description="Disordered" evidence="1">
    <location>
        <begin position="21"/>
        <end position="53"/>
    </location>
</feature>
<dbReference type="EMBL" id="AXCW01000055">
    <property type="protein sequence ID" value="EYR64013.1"/>
    <property type="molecule type" value="Genomic_DNA"/>
</dbReference>
<keyword evidence="3" id="KW-1185">Reference proteome</keyword>
<dbReference type="AlphaFoldDB" id="A0A021VSB0"/>
<name>A0A021VSB0_9CELL</name>
<reference evidence="2 3" key="1">
    <citation type="submission" date="2014-01" db="EMBL/GenBank/DDBJ databases">
        <title>Actinotalea ferrariae CF5-4.</title>
        <authorList>
            <person name="Chen F."/>
            <person name="Li Y."/>
            <person name="Wang G."/>
        </authorList>
    </citation>
    <scope>NUCLEOTIDE SEQUENCE [LARGE SCALE GENOMIC DNA]</scope>
    <source>
        <strain evidence="2 3">CF5-4</strain>
    </source>
</reference>
<evidence type="ECO:0000256" key="1">
    <source>
        <dbReference type="SAM" id="MobiDB-lite"/>
    </source>
</evidence>
<protein>
    <submittedName>
        <fullName evidence="2">Uncharacterized protein</fullName>
    </submittedName>
</protein>
<proteinExistence type="predicted"/>
<evidence type="ECO:0000313" key="2">
    <source>
        <dbReference type="EMBL" id="EYR64013.1"/>
    </source>
</evidence>
<organism evidence="2 3">
    <name type="scientific">Actinotalea ferrariae CF5-4</name>
    <dbReference type="NCBI Taxonomy" id="948458"/>
    <lineage>
        <taxon>Bacteria</taxon>
        <taxon>Bacillati</taxon>
        <taxon>Actinomycetota</taxon>
        <taxon>Actinomycetes</taxon>
        <taxon>Micrococcales</taxon>
        <taxon>Cellulomonadaceae</taxon>
        <taxon>Actinotalea</taxon>
    </lineage>
</organism>
<accession>A0A021VSB0</accession>
<gene>
    <name evidence="2" type="ORF">N866_16595</name>
</gene>
<comment type="caution">
    <text evidence="2">The sequence shown here is derived from an EMBL/GenBank/DDBJ whole genome shotgun (WGS) entry which is preliminary data.</text>
</comment>